<evidence type="ECO:0000256" key="3">
    <source>
        <dbReference type="ARBA" id="ARBA00022741"/>
    </source>
</evidence>
<gene>
    <name evidence="6" type="ORF">CJ199_07630</name>
</gene>
<keyword evidence="2" id="KW-0813">Transport</keyword>
<feature type="domain" description="ABC transporter" evidence="5">
    <location>
        <begin position="32"/>
        <end position="271"/>
    </location>
</feature>
<dbReference type="GO" id="GO:0016020">
    <property type="term" value="C:membrane"/>
    <property type="evidence" value="ECO:0007669"/>
    <property type="project" value="InterPro"/>
</dbReference>
<protein>
    <submittedName>
        <fullName evidence="6">Polysaccharide/polyol phosphate ABC transporter ATP-binding protein</fullName>
    </submittedName>
</protein>
<dbReference type="InterPro" id="IPR027417">
    <property type="entry name" value="P-loop_NTPase"/>
</dbReference>
<evidence type="ECO:0000256" key="1">
    <source>
        <dbReference type="ARBA" id="ARBA00005417"/>
    </source>
</evidence>
<reference evidence="6 7" key="1">
    <citation type="submission" date="2017-09" db="EMBL/GenBank/DDBJ databases">
        <title>Bacterial strain isolated from the female urinary microbiota.</title>
        <authorList>
            <person name="Thomas-White K."/>
            <person name="Kumar N."/>
            <person name="Forster S."/>
            <person name="Putonti C."/>
            <person name="Lawley T."/>
            <person name="Wolfe A.J."/>
        </authorList>
    </citation>
    <scope>NUCLEOTIDE SEQUENCE [LARGE SCALE GENOMIC DNA]</scope>
    <source>
        <strain evidence="6 7">UMB1301</strain>
    </source>
</reference>
<dbReference type="InterPro" id="IPR003593">
    <property type="entry name" value="AAA+_ATPase"/>
</dbReference>
<proteinExistence type="inferred from homology"/>
<evidence type="ECO:0000313" key="6">
    <source>
        <dbReference type="EMBL" id="PMD04961.1"/>
    </source>
</evidence>
<dbReference type="InterPro" id="IPR015860">
    <property type="entry name" value="ABC_transpr_TagH-like"/>
</dbReference>
<dbReference type="Pfam" id="PF00005">
    <property type="entry name" value="ABC_tran"/>
    <property type="match status" value="1"/>
</dbReference>
<dbReference type="InterPro" id="IPR050683">
    <property type="entry name" value="Bact_Polysacc_Export_ATP-bd"/>
</dbReference>
<comment type="caution">
    <text evidence="6">The sequence shown here is derived from an EMBL/GenBank/DDBJ whole genome shotgun (WGS) entry which is preliminary data.</text>
</comment>
<dbReference type="GO" id="GO:0140359">
    <property type="term" value="F:ABC-type transporter activity"/>
    <property type="evidence" value="ECO:0007669"/>
    <property type="project" value="InterPro"/>
</dbReference>
<dbReference type="PANTHER" id="PTHR46743">
    <property type="entry name" value="TEICHOIC ACIDS EXPORT ATP-BINDING PROTEIN TAGH"/>
    <property type="match status" value="1"/>
</dbReference>
<comment type="similarity">
    <text evidence="1">Belongs to the ABC transporter superfamily.</text>
</comment>
<name>A0A2N6VLD1_9MICO</name>
<dbReference type="Proteomes" id="UP000235598">
    <property type="component" value="Unassembled WGS sequence"/>
</dbReference>
<accession>A0A2N6VLD1</accession>
<dbReference type="RefSeq" id="WP_102238903.1">
    <property type="nucleotide sequence ID" value="NZ_PNHK01000003.1"/>
</dbReference>
<organism evidence="6 7">
    <name type="scientific">Brevibacterium paucivorans</name>
    <dbReference type="NCBI Taxonomy" id="170994"/>
    <lineage>
        <taxon>Bacteria</taxon>
        <taxon>Bacillati</taxon>
        <taxon>Actinomycetota</taxon>
        <taxon>Actinomycetes</taxon>
        <taxon>Micrococcales</taxon>
        <taxon>Brevibacteriaceae</taxon>
        <taxon>Brevibacterium</taxon>
    </lineage>
</organism>
<dbReference type="AlphaFoldDB" id="A0A2N6VLD1"/>
<keyword evidence="3" id="KW-0547">Nucleotide-binding</keyword>
<dbReference type="Gene3D" id="3.40.50.300">
    <property type="entry name" value="P-loop containing nucleotide triphosphate hydrolases"/>
    <property type="match status" value="1"/>
</dbReference>
<dbReference type="SUPFAM" id="SSF52540">
    <property type="entry name" value="P-loop containing nucleoside triphosphate hydrolases"/>
    <property type="match status" value="1"/>
</dbReference>
<dbReference type="CDD" id="cd03220">
    <property type="entry name" value="ABC_KpsT_Wzt"/>
    <property type="match status" value="1"/>
</dbReference>
<dbReference type="PROSITE" id="PS50893">
    <property type="entry name" value="ABC_TRANSPORTER_2"/>
    <property type="match status" value="1"/>
</dbReference>
<evidence type="ECO:0000313" key="7">
    <source>
        <dbReference type="Proteomes" id="UP000235598"/>
    </source>
</evidence>
<dbReference type="PANTHER" id="PTHR46743:SF2">
    <property type="entry name" value="TEICHOIC ACIDS EXPORT ATP-BINDING PROTEIN TAGH"/>
    <property type="match status" value="1"/>
</dbReference>
<dbReference type="SMART" id="SM00382">
    <property type="entry name" value="AAA"/>
    <property type="match status" value="1"/>
</dbReference>
<keyword evidence="4 6" id="KW-0067">ATP-binding</keyword>
<sequence>MGSQEIDDAVLSDRTAWNDTGKLAAHTGDITVAVANISMSYSVRATSQRPGLAGALTAAFRREKVQALRNINFVARSGEFVGVVGSNGSGKSTLLRLIAGVEQPDSGRILASKQPMLLGVSAALHPHLSGLANIRLGCLAMGMTPEEAESRVDEIVELSALGEAIRRPMGTYSSGMGARLRFAIAVAARPSIMLIDEALSTGDATFYERSKEATRSMLDDAGTVFLVSHAAKTIQEMCTRAIWLHKGDFIRDGSAEDVAEAYRWWAWNEAKGKADTAKKLLADAREQGREQLVEITEDLSKLRKMAPRHANRVIAPPRHSNFQT</sequence>
<dbReference type="GO" id="GO:0005524">
    <property type="term" value="F:ATP binding"/>
    <property type="evidence" value="ECO:0007669"/>
    <property type="project" value="UniProtKB-KW"/>
</dbReference>
<evidence type="ECO:0000256" key="4">
    <source>
        <dbReference type="ARBA" id="ARBA00022840"/>
    </source>
</evidence>
<dbReference type="EMBL" id="PNHK01000003">
    <property type="protein sequence ID" value="PMD04961.1"/>
    <property type="molecule type" value="Genomic_DNA"/>
</dbReference>
<evidence type="ECO:0000259" key="5">
    <source>
        <dbReference type="PROSITE" id="PS50893"/>
    </source>
</evidence>
<dbReference type="OrthoDB" id="9778870at2"/>
<dbReference type="GO" id="GO:0016887">
    <property type="term" value="F:ATP hydrolysis activity"/>
    <property type="evidence" value="ECO:0007669"/>
    <property type="project" value="InterPro"/>
</dbReference>
<dbReference type="InterPro" id="IPR003439">
    <property type="entry name" value="ABC_transporter-like_ATP-bd"/>
</dbReference>
<evidence type="ECO:0000256" key="2">
    <source>
        <dbReference type="ARBA" id="ARBA00022448"/>
    </source>
</evidence>